<evidence type="ECO:0000256" key="2">
    <source>
        <dbReference type="ARBA" id="ARBA00022692"/>
    </source>
</evidence>
<dbReference type="Pfam" id="PF07690">
    <property type="entry name" value="MFS_1"/>
    <property type="match status" value="1"/>
</dbReference>
<evidence type="ECO:0000259" key="6">
    <source>
        <dbReference type="PROSITE" id="PS50850"/>
    </source>
</evidence>
<evidence type="ECO:0000256" key="4">
    <source>
        <dbReference type="ARBA" id="ARBA00023136"/>
    </source>
</evidence>
<dbReference type="CDD" id="cd17323">
    <property type="entry name" value="MFS_Tpo1_MDR_like"/>
    <property type="match status" value="1"/>
</dbReference>
<dbReference type="PROSITE" id="PS50850">
    <property type="entry name" value="MFS"/>
    <property type="match status" value="1"/>
</dbReference>
<evidence type="ECO:0000256" key="1">
    <source>
        <dbReference type="ARBA" id="ARBA00004141"/>
    </source>
</evidence>
<dbReference type="FunFam" id="1.20.1250.20:FF:000011">
    <property type="entry name" value="MFS multidrug transporter, putative"/>
    <property type="match status" value="1"/>
</dbReference>
<evidence type="ECO:0000256" key="5">
    <source>
        <dbReference type="SAM" id="Phobius"/>
    </source>
</evidence>
<dbReference type="InterPro" id="IPR036259">
    <property type="entry name" value="MFS_trans_sf"/>
</dbReference>
<sequence length="425" mass="46716">MISPAVNAIGIDLHDNNAVHLELTLSIFLLGLGFGPLILSPISEIYGRLPVLILGNLFFIVWNTASGFVQTTGELMAFRLLAGLGASAPLAIGGGLLSDLWEPERRAHALAMYTSGPLLGPALGPIIGAYVTQHVSWRWVFWVISIASVGFQIIALLFLKESYPPRLLYNKAETLREETGNQALHTQYEEPDSTLSNLLKLNLIRPVKLISTQIIIQILSFFMALLYGIMYLLLFNFPILWTDRYHESVGIGSLNYISTGLGFIVGSQVSGMVNDMIYRRLAARNKDIGIPEFRIPLLIPSSILIPIGLLWYGWTGEEGSHWVLPNIGAFIFCFGTIMSMQVIQTYTIDAYPRYAASAISTINVLKSITGFAFPLFAPAMYDRLGYGWGNSVLAFVSLAVGVVTTPVLWKFGSKLRLKSTYAAGS</sequence>
<comment type="subcellular location">
    <subcellularLocation>
        <location evidence="1">Membrane</location>
        <topology evidence="1">Multi-pass membrane protein</topology>
    </subcellularLocation>
</comment>
<dbReference type="PANTHER" id="PTHR23502:SF60">
    <property type="entry name" value="MAJOR FACILITATOR SUPERFAMILY (MFS) PROFILE DOMAIN-CONTAINING PROTEIN-RELATED"/>
    <property type="match status" value="1"/>
</dbReference>
<feature type="transmembrane region" description="Helical" evidence="5">
    <location>
        <begin position="20"/>
        <end position="39"/>
    </location>
</feature>
<name>A0A0C3DAL3_OIDMZ</name>
<dbReference type="PANTHER" id="PTHR23502">
    <property type="entry name" value="MAJOR FACILITATOR SUPERFAMILY"/>
    <property type="match status" value="1"/>
</dbReference>
<feature type="transmembrane region" description="Helical" evidence="5">
    <location>
        <begin position="295"/>
        <end position="314"/>
    </location>
</feature>
<feature type="transmembrane region" description="Helical" evidence="5">
    <location>
        <begin position="76"/>
        <end position="98"/>
    </location>
</feature>
<keyword evidence="8" id="KW-1185">Reference proteome</keyword>
<evidence type="ECO:0000256" key="3">
    <source>
        <dbReference type="ARBA" id="ARBA00022989"/>
    </source>
</evidence>
<feature type="transmembrane region" description="Helical" evidence="5">
    <location>
        <begin position="51"/>
        <end position="70"/>
    </location>
</feature>
<dbReference type="Gene3D" id="1.20.1250.20">
    <property type="entry name" value="MFS general substrate transporter like domains"/>
    <property type="match status" value="1"/>
</dbReference>
<accession>A0A0C3DAL3</accession>
<feature type="transmembrane region" description="Helical" evidence="5">
    <location>
        <begin position="320"/>
        <end position="342"/>
    </location>
</feature>
<feature type="transmembrane region" description="Helical" evidence="5">
    <location>
        <begin position="139"/>
        <end position="159"/>
    </location>
</feature>
<protein>
    <recommendedName>
        <fullName evidence="6">Major facilitator superfamily (MFS) profile domain-containing protein</fullName>
    </recommendedName>
</protein>
<keyword evidence="2 5" id="KW-0812">Transmembrane</keyword>
<feature type="transmembrane region" description="Helical" evidence="5">
    <location>
        <begin position="214"/>
        <end position="234"/>
    </location>
</feature>
<dbReference type="InterPro" id="IPR020846">
    <property type="entry name" value="MFS_dom"/>
</dbReference>
<dbReference type="STRING" id="913774.A0A0C3DAL3"/>
<dbReference type="InterPro" id="IPR011701">
    <property type="entry name" value="MFS"/>
</dbReference>
<reference evidence="8" key="2">
    <citation type="submission" date="2015-01" db="EMBL/GenBank/DDBJ databases">
        <title>Evolutionary Origins and Diversification of the Mycorrhizal Mutualists.</title>
        <authorList>
            <consortium name="DOE Joint Genome Institute"/>
            <consortium name="Mycorrhizal Genomics Consortium"/>
            <person name="Kohler A."/>
            <person name="Kuo A."/>
            <person name="Nagy L.G."/>
            <person name="Floudas D."/>
            <person name="Copeland A."/>
            <person name="Barry K.W."/>
            <person name="Cichocki N."/>
            <person name="Veneault-Fourrey C."/>
            <person name="LaButti K."/>
            <person name="Lindquist E.A."/>
            <person name="Lipzen A."/>
            <person name="Lundell T."/>
            <person name="Morin E."/>
            <person name="Murat C."/>
            <person name="Riley R."/>
            <person name="Ohm R."/>
            <person name="Sun H."/>
            <person name="Tunlid A."/>
            <person name="Henrissat B."/>
            <person name="Grigoriev I.V."/>
            <person name="Hibbett D.S."/>
            <person name="Martin F."/>
        </authorList>
    </citation>
    <scope>NUCLEOTIDE SEQUENCE [LARGE SCALE GENOMIC DNA]</scope>
    <source>
        <strain evidence="8">Zn</strain>
    </source>
</reference>
<keyword evidence="3 5" id="KW-1133">Transmembrane helix</keyword>
<keyword evidence="4 5" id="KW-0472">Membrane</keyword>
<feature type="domain" description="Major facilitator superfamily (MFS) profile" evidence="6">
    <location>
        <begin position="1"/>
        <end position="416"/>
    </location>
</feature>
<feature type="transmembrane region" description="Helical" evidence="5">
    <location>
        <begin position="254"/>
        <end position="274"/>
    </location>
</feature>
<dbReference type="Proteomes" id="UP000054321">
    <property type="component" value="Unassembled WGS sequence"/>
</dbReference>
<gene>
    <name evidence="7" type="ORF">OIDMADRAFT_166532</name>
</gene>
<dbReference type="SUPFAM" id="SSF103473">
    <property type="entry name" value="MFS general substrate transporter"/>
    <property type="match status" value="1"/>
</dbReference>
<evidence type="ECO:0000313" key="8">
    <source>
        <dbReference type="Proteomes" id="UP000054321"/>
    </source>
</evidence>
<reference evidence="7 8" key="1">
    <citation type="submission" date="2014-04" db="EMBL/GenBank/DDBJ databases">
        <authorList>
            <consortium name="DOE Joint Genome Institute"/>
            <person name="Kuo A."/>
            <person name="Martino E."/>
            <person name="Perotto S."/>
            <person name="Kohler A."/>
            <person name="Nagy L.G."/>
            <person name="Floudas D."/>
            <person name="Copeland A."/>
            <person name="Barry K.W."/>
            <person name="Cichocki N."/>
            <person name="Veneault-Fourrey C."/>
            <person name="LaButti K."/>
            <person name="Lindquist E.A."/>
            <person name="Lipzen A."/>
            <person name="Lundell T."/>
            <person name="Morin E."/>
            <person name="Murat C."/>
            <person name="Sun H."/>
            <person name="Tunlid A."/>
            <person name="Henrissat B."/>
            <person name="Grigoriev I.V."/>
            <person name="Hibbett D.S."/>
            <person name="Martin F."/>
            <person name="Nordberg H.P."/>
            <person name="Cantor M.N."/>
            <person name="Hua S.X."/>
        </authorList>
    </citation>
    <scope>NUCLEOTIDE SEQUENCE [LARGE SCALE GENOMIC DNA]</scope>
    <source>
        <strain evidence="7 8">Zn</strain>
    </source>
</reference>
<dbReference type="EMBL" id="KN832879">
    <property type="protein sequence ID" value="KIM98972.1"/>
    <property type="molecule type" value="Genomic_DNA"/>
</dbReference>
<dbReference type="HOGENOM" id="CLU_008455_1_3_1"/>
<evidence type="ECO:0000313" key="7">
    <source>
        <dbReference type="EMBL" id="KIM98972.1"/>
    </source>
</evidence>
<feature type="transmembrane region" description="Helical" evidence="5">
    <location>
        <begin position="354"/>
        <end position="376"/>
    </location>
</feature>
<organism evidence="7 8">
    <name type="scientific">Oidiodendron maius (strain Zn)</name>
    <dbReference type="NCBI Taxonomy" id="913774"/>
    <lineage>
        <taxon>Eukaryota</taxon>
        <taxon>Fungi</taxon>
        <taxon>Dikarya</taxon>
        <taxon>Ascomycota</taxon>
        <taxon>Pezizomycotina</taxon>
        <taxon>Leotiomycetes</taxon>
        <taxon>Leotiomycetes incertae sedis</taxon>
        <taxon>Myxotrichaceae</taxon>
        <taxon>Oidiodendron</taxon>
    </lineage>
</organism>
<feature type="transmembrane region" description="Helical" evidence="5">
    <location>
        <begin position="388"/>
        <end position="409"/>
    </location>
</feature>
<dbReference type="GO" id="GO:0022857">
    <property type="term" value="F:transmembrane transporter activity"/>
    <property type="evidence" value="ECO:0007669"/>
    <property type="project" value="InterPro"/>
</dbReference>
<dbReference type="OrthoDB" id="6770063at2759"/>
<dbReference type="GO" id="GO:0016020">
    <property type="term" value="C:membrane"/>
    <property type="evidence" value="ECO:0007669"/>
    <property type="project" value="UniProtKB-SubCell"/>
</dbReference>
<dbReference type="AlphaFoldDB" id="A0A0C3DAL3"/>
<feature type="transmembrane region" description="Helical" evidence="5">
    <location>
        <begin position="110"/>
        <end position="133"/>
    </location>
</feature>
<dbReference type="InParanoid" id="A0A0C3DAL3"/>
<proteinExistence type="predicted"/>